<evidence type="ECO:0000313" key="1">
    <source>
        <dbReference type="EMBL" id="MBW4546101.1"/>
    </source>
</evidence>
<dbReference type="EMBL" id="JAHHIF010000021">
    <property type="protein sequence ID" value="MBW4546101.1"/>
    <property type="molecule type" value="Genomic_DNA"/>
</dbReference>
<gene>
    <name evidence="1" type="ORF">KME25_16880</name>
</gene>
<dbReference type="InterPro" id="IPR021373">
    <property type="entry name" value="DUF2993"/>
</dbReference>
<proteinExistence type="predicted"/>
<dbReference type="Pfam" id="PF11209">
    <property type="entry name" value="LmeA"/>
    <property type="match status" value="1"/>
</dbReference>
<dbReference type="AlphaFoldDB" id="A0A951PN00"/>
<comment type="caution">
    <text evidence="1">The sequence shown here is derived from an EMBL/GenBank/DDBJ whole genome shotgun (WGS) entry which is preliminary data.</text>
</comment>
<name>A0A951PN00_9CYAN</name>
<sequence>MSETPKASKSKKSRVISTVLSPALQLWLRSQVEQIEALQFKLIGGDRQILSGHIPTVTVTANHAVYQGLHLSKIQLEGTDIRVNLGQVIKGKPLQLLAPVPVVGQLLLQQADLQASLQAPLLSKALTEVLDTLLKSDETTNLVDYISSKQVTWQQIDIDAEQLTLRGNLADAELRTAQVVIRAGLQLVTPSVLQLNPLQIQIEPVLPAKNFAAFQIDLGRDVELQELTLSSGQLICSGRLNVIP</sequence>
<evidence type="ECO:0000313" key="2">
    <source>
        <dbReference type="Proteomes" id="UP000753908"/>
    </source>
</evidence>
<protein>
    <submittedName>
        <fullName evidence="1">DUF2993 domain-containing protein</fullName>
    </submittedName>
</protein>
<reference evidence="1" key="2">
    <citation type="journal article" date="2022" name="Microbiol. Resour. Announc.">
        <title>Metagenome Sequencing to Explore Phylogenomics of Terrestrial Cyanobacteria.</title>
        <authorList>
            <person name="Ward R.D."/>
            <person name="Stajich J.E."/>
            <person name="Johansen J.R."/>
            <person name="Huntemann M."/>
            <person name="Clum A."/>
            <person name="Foster B."/>
            <person name="Foster B."/>
            <person name="Roux S."/>
            <person name="Palaniappan K."/>
            <person name="Varghese N."/>
            <person name="Mukherjee S."/>
            <person name="Reddy T.B.K."/>
            <person name="Daum C."/>
            <person name="Copeland A."/>
            <person name="Chen I.A."/>
            <person name="Ivanova N.N."/>
            <person name="Kyrpides N.C."/>
            <person name="Shapiro N."/>
            <person name="Eloe-Fadrosh E.A."/>
            <person name="Pietrasiak N."/>
        </authorList>
    </citation>
    <scope>NUCLEOTIDE SEQUENCE</scope>
    <source>
        <strain evidence="1">CPER-KK1</strain>
    </source>
</reference>
<dbReference type="Proteomes" id="UP000753908">
    <property type="component" value="Unassembled WGS sequence"/>
</dbReference>
<organism evidence="1 2">
    <name type="scientific">Symplocastrum torsivum CPER-KK1</name>
    <dbReference type="NCBI Taxonomy" id="450513"/>
    <lineage>
        <taxon>Bacteria</taxon>
        <taxon>Bacillati</taxon>
        <taxon>Cyanobacteriota</taxon>
        <taxon>Cyanophyceae</taxon>
        <taxon>Oscillatoriophycideae</taxon>
        <taxon>Oscillatoriales</taxon>
        <taxon>Microcoleaceae</taxon>
        <taxon>Symplocastrum</taxon>
    </lineage>
</organism>
<accession>A0A951PN00</accession>
<reference evidence="1" key="1">
    <citation type="submission" date="2021-05" db="EMBL/GenBank/DDBJ databases">
        <authorList>
            <person name="Pietrasiak N."/>
            <person name="Ward R."/>
            <person name="Stajich J.E."/>
            <person name="Kurbessoian T."/>
        </authorList>
    </citation>
    <scope>NUCLEOTIDE SEQUENCE</scope>
    <source>
        <strain evidence="1">CPER-KK1</strain>
    </source>
</reference>